<reference evidence="1" key="2">
    <citation type="submission" date="2020-09" db="EMBL/GenBank/DDBJ databases">
        <authorList>
            <person name="Sun Q."/>
            <person name="Kim S."/>
        </authorList>
    </citation>
    <scope>NUCLEOTIDE SEQUENCE</scope>
    <source>
        <strain evidence="1">KCTC 32182</strain>
    </source>
</reference>
<gene>
    <name evidence="1" type="ORF">GCM10011289_20280</name>
</gene>
<accession>A0A918UAD0</accession>
<keyword evidence="2" id="KW-1185">Reference proteome</keyword>
<dbReference type="Proteomes" id="UP000645257">
    <property type="component" value="Unassembled WGS sequence"/>
</dbReference>
<dbReference type="EMBL" id="BMYX01000010">
    <property type="protein sequence ID" value="GGY16799.1"/>
    <property type="molecule type" value="Genomic_DNA"/>
</dbReference>
<dbReference type="AlphaFoldDB" id="A0A918UAD0"/>
<reference evidence="1" key="1">
    <citation type="journal article" date="2014" name="Int. J. Syst. Evol. Microbiol.">
        <title>Complete genome sequence of Corynebacterium casei LMG S-19264T (=DSM 44701T), isolated from a smear-ripened cheese.</title>
        <authorList>
            <consortium name="US DOE Joint Genome Institute (JGI-PGF)"/>
            <person name="Walter F."/>
            <person name="Albersmeier A."/>
            <person name="Kalinowski J."/>
            <person name="Ruckert C."/>
        </authorList>
    </citation>
    <scope>NUCLEOTIDE SEQUENCE</scope>
    <source>
        <strain evidence="1">KCTC 32182</strain>
    </source>
</reference>
<comment type="caution">
    <text evidence="1">The sequence shown here is derived from an EMBL/GenBank/DDBJ whole genome shotgun (WGS) entry which is preliminary data.</text>
</comment>
<evidence type="ECO:0000313" key="1">
    <source>
        <dbReference type="EMBL" id="GGY16799.1"/>
    </source>
</evidence>
<organism evidence="1 2">
    <name type="scientific">Paludibacterium paludis</name>
    <dbReference type="NCBI Taxonomy" id="1225769"/>
    <lineage>
        <taxon>Bacteria</taxon>
        <taxon>Pseudomonadati</taxon>
        <taxon>Pseudomonadota</taxon>
        <taxon>Betaproteobacteria</taxon>
        <taxon>Neisseriales</taxon>
        <taxon>Chromobacteriaceae</taxon>
        <taxon>Paludibacterium</taxon>
    </lineage>
</organism>
<evidence type="ECO:0000313" key="2">
    <source>
        <dbReference type="Proteomes" id="UP000645257"/>
    </source>
</evidence>
<name>A0A918UAD0_9NEIS</name>
<proteinExistence type="predicted"/>
<sequence length="73" mass="8165">MVDKGDPGVIRQAFLEQRFDELEQVINLFELASAILVHLPVPGQDVQFFEQGNGLAGAYFIFVRHGVDFRMAG</sequence>
<protein>
    <submittedName>
        <fullName evidence="1">Uncharacterized protein</fullName>
    </submittedName>
</protein>